<keyword evidence="3 4" id="KW-0732">Signal</keyword>
<feature type="signal peptide" evidence="4">
    <location>
        <begin position="1"/>
        <end position="19"/>
    </location>
</feature>
<evidence type="ECO:0000313" key="6">
    <source>
        <dbReference type="Proteomes" id="UP001206128"/>
    </source>
</evidence>
<evidence type="ECO:0000256" key="4">
    <source>
        <dbReference type="SAM" id="SignalP"/>
    </source>
</evidence>
<accession>A0AAE3KDE1</accession>
<proteinExistence type="inferred from homology"/>
<comment type="caution">
    <text evidence="5">The sequence shown here is derived from an EMBL/GenBank/DDBJ whole genome shotgun (WGS) entry which is preliminary data.</text>
</comment>
<dbReference type="Gene3D" id="3.40.190.10">
    <property type="entry name" value="Periplasmic binding protein-like II"/>
    <property type="match status" value="2"/>
</dbReference>
<sequence length="430" mass="44984">MKRSVALSVGLCAVLAVVACGPPRASSTGPATDESTGTVKVWLFQEANNAPKEAVVAEAVTEFQAAHQGVTVEVQYIATESRAERMTGAFNDPGNAPDVVEYGNTDMANYVAVGGLADITGALDSWAEGSGLDPRIVESTEVDGKRYGLPWYIGVRALYYRTDIFAELNLRPPQTLGELVETARQIRAAKPDLYGISVGGRYVYGLAPMIWAAGGELATKQGDRYVSGLNTDAAKSGIATYASLINDAICPPANCAQLTGTASVQAFASGKAAMTIGGDFNRSTVDAGEARGKYAVVPLPGTTPGSVAPAFAGGNNLGVLRSSKHATLASQFIELLGGRTYQQKMFAAMTYLPTFTDLQDEVTRSNPALEPFVATIKAGTKFVPLDKAWATIDAQGVLPTMVQEIAVGAKTLDQAVAAADEQMNSLLAKG</sequence>
<dbReference type="GO" id="GO:1901982">
    <property type="term" value="F:maltose binding"/>
    <property type="evidence" value="ECO:0007669"/>
    <property type="project" value="TreeGrafter"/>
</dbReference>
<dbReference type="SUPFAM" id="SSF53850">
    <property type="entry name" value="Periplasmic binding protein-like II"/>
    <property type="match status" value="1"/>
</dbReference>
<comment type="similarity">
    <text evidence="1">Belongs to the bacterial solute-binding protein 1 family.</text>
</comment>
<dbReference type="Pfam" id="PF13416">
    <property type="entry name" value="SBP_bac_8"/>
    <property type="match status" value="1"/>
</dbReference>
<dbReference type="GO" id="GO:0055052">
    <property type="term" value="C:ATP-binding cassette (ABC) transporter complex, substrate-binding subunit-containing"/>
    <property type="evidence" value="ECO:0007669"/>
    <property type="project" value="TreeGrafter"/>
</dbReference>
<gene>
    <name evidence="5" type="ORF">LX83_000796</name>
</gene>
<dbReference type="RefSeq" id="WP_308203908.1">
    <property type="nucleotide sequence ID" value="NZ_JAMTCK010000002.1"/>
</dbReference>
<keyword evidence="2" id="KW-0813">Transport</keyword>
<protein>
    <submittedName>
        <fullName evidence="5">N,N'-diacetylchitobiose transport system substrate-binding protein</fullName>
    </submittedName>
</protein>
<evidence type="ECO:0000256" key="2">
    <source>
        <dbReference type="ARBA" id="ARBA00022448"/>
    </source>
</evidence>
<evidence type="ECO:0000256" key="3">
    <source>
        <dbReference type="ARBA" id="ARBA00022729"/>
    </source>
</evidence>
<dbReference type="AlphaFoldDB" id="A0AAE3KDE1"/>
<dbReference type="PANTHER" id="PTHR30061:SF50">
    <property type="entry name" value="MALTOSE_MALTODEXTRIN-BINDING PERIPLASMIC PROTEIN"/>
    <property type="match status" value="1"/>
</dbReference>
<feature type="chain" id="PRO_5042287106" evidence="4">
    <location>
        <begin position="20"/>
        <end position="430"/>
    </location>
</feature>
<reference evidence="5" key="1">
    <citation type="submission" date="2022-06" db="EMBL/GenBank/DDBJ databases">
        <title>Genomic Encyclopedia of Archaeal and Bacterial Type Strains, Phase II (KMG-II): from individual species to whole genera.</title>
        <authorList>
            <person name="Goeker M."/>
        </authorList>
    </citation>
    <scope>NUCLEOTIDE SEQUENCE</scope>
    <source>
        <strain evidence="5">DSM 43935</strain>
    </source>
</reference>
<organism evidence="5 6">
    <name type="scientific">Goodfellowiella coeruleoviolacea</name>
    <dbReference type="NCBI Taxonomy" id="334858"/>
    <lineage>
        <taxon>Bacteria</taxon>
        <taxon>Bacillati</taxon>
        <taxon>Actinomycetota</taxon>
        <taxon>Actinomycetes</taxon>
        <taxon>Pseudonocardiales</taxon>
        <taxon>Pseudonocardiaceae</taxon>
        <taxon>Goodfellowiella</taxon>
    </lineage>
</organism>
<name>A0AAE3KDE1_9PSEU</name>
<dbReference type="InterPro" id="IPR006059">
    <property type="entry name" value="SBP"/>
</dbReference>
<evidence type="ECO:0000256" key="1">
    <source>
        <dbReference type="ARBA" id="ARBA00008520"/>
    </source>
</evidence>
<dbReference type="EMBL" id="JAMTCK010000002">
    <property type="protein sequence ID" value="MCP2163956.1"/>
    <property type="molecule type" value="Genomic_DNA"/>
</dbReference>
<dbReference type="Proteomes" id="UP001206128">
    <property type="component" value="Unassembled WGS sequence"/>
</dbReference>
<evidence type="ECO:0000313" key="5">
    <source>
        <dbReference type="EMBL" id="MCP2163956.1"/>
    </source>
</evidence>
<dbReference type="PANTHER" id="PTHR30061">
    <property type="entry name" value="MALTOSE-BINDING PERIPLASMIC PROTEIN"/>
    <property type="match status" value="1"/>
</dbReference>
<dbReference type="GO" id="GO:0042956">
    <property type="term" value="P:maltodextrin transmembrane transport"/>
    <property type="evidence" value="ECO:0007669"/>
    <property type="project" value="TreeGrafter"/>
</dbReference>
<dbReference type="PROSITE" id="PS51257">
    <property type="entry name" value="PROKAR_LIPOPROTEIN"/>
    <property type="match status" value="1"/>
</dbReference>
<keyword evidence="6" id="KW-1185">Reference proteome</keyword>
<dbReference type="GO" id="GO:0015768">
    <property type="term" value="P:maltose transport"/>
    <property type="evidence" value="ECO:0007669"/>
    <property type="project" value="TreeGrafter"/>
</dbReference>